<dbReference type="Pfam" id="PF02588">
    <property type="entry name" value="YitT_membrane"/>
    <property type="match status" value="1"/>
</dbReference>
<dbReference type="Pfam" id="PF10035">
    <property type="entry name" value="DUF2179"/>
    <property type="match status" value="1"/>
</dbReference>
<dbReference type="Proteomes" id="UP000823612">
    <property type="component" value="Unassembled WGS sequence"/>
</dbReference>
<dbReference type="InterPro" id="IPR003740">
    <property type="entry name" value="YitT"/>
</dbReference>
<sequence length="333" mass="36467">MATALKNSFTKDQWFNKKELISYLLVISGSIIFAFGNIKFATPYGLAPGGTYGLSNVLNAIVHWKVSYLAACMDIPLLIIGTLILGPRFGFKTILSTFVILGATWVIETYWGYAPILHNGILDASQVAAMPEYMQNTMCSIGQGEQLVWFVPDYFMNTIVAGLIYGIAIGLIFKSGATSGGSDIISMIINKYTHLPLGTLVIIVDTTITLSTLVLGKGFRLPIYSILLIVIEGKVIDIVVDGLKSYKTVFIVTNKYDAVREVIISKMKRGGTHIHAKGLYQGLERDLVYVSLTRRELVTLRNLLSDADPEAFVSVSDSSEVMGRGFKALRSNA</sequence>
<evidence type="ECO:0000256" key="1">
    <source>
        <dbReference type="ARBA" id="ARBA00004651"/>
    </source>
</evidence>
<proteinExistence type="predicted"/>
<dbReference type="PANTHER" id="PTHR33545:SF5">
    <property type="entry name" value="UPF0750 MEMBRANE PROTEIN YITT"/>
    <property type="match status" value="1"/>
</dbReference>
<accession>A0A9D9DR09</accession>
<evidence type="ECO:0000313" key="9">
    <source>
        <dbReference type="Proteomes" id="UP000823612"/>
    </source>
</evidence>
<feature type="transmembrane region" description="Helical" evidence="6">
    <location>
        <begin position="93"/>
        <end position="113"/>
    </location>
</feature>
<keyword evidence="2" id="KW-1003">Cell membrane</keyword>
<reference evidence="8" key="1">
    <citation type="submission" date="2020-10" db="EMBL/GenBank/DDBJ databases">
        <authorList>
            <person name="Gilroy R."/>
        </authorList>
    </citation>
    <scope>NUCLEOTIDE SEQUENCE</scope>
    <source>
        <strain evidence="8">2889</strain>
    </source>
</reference>
<gene>
    <name evidence="8" type="ORF">IAB08_00245</name>
</gene>
<feature type="transmembrane region" description="Helical" evidence="6">
    <location>
        <begin position="20"/>
        <end position="46"/>
    </location>
</feature>
<dbReference type="InterPro" id="IPR051461">
    <property type="entry name" value="UPF0750_membrane"/>
</dbReference>
<keyword evidence="3 6" id="KW-0812">Transmembrane</keyword>
<evidence type="ECO:0000256" key="5">
    <source>
        <dbReference type="ARBA" id="ARBA00023136"/>
    </source>
</evidence>
<evidence type="ECO:0000256" key="4">
    <source>
        <dbReference type="ARBA" id="ARBA00022989"/>
    </source>
</evidence>
<dbReference type="CDD" id="cd16380">
    <property type="entry name" value="YitT_C"/>
    <property type="match status" value="1"/>
</dbReference>
<dbReference type="Gene3D" id="3.30.70.120">
    <property type="match status" value="1"/>
</dbReference>
<keyword evidence="4 6" id="KW-1133">Transmembrane helix</keyword>
<reference evidence="8" key="2">
    <citation type="journal article" date="2021" name="PeerJ">
        <title>Extensive microbial diversity within the chicken gut microbiome revealed by metagenomics and culture.</title>
        <authorList>
            <person name="Gilroy R."/>
            <person name="Ravi A."/>
            <person name="Getino M."/>
            <person name="Pursley I."/>
            <person name="Horton D.L."/>
            <person name="Alikhan N.F."/>
            <person name="Baker D."/>
            <person name="Gharbi K."/>
            <person name="Hall N."/>
            <person name="Watson M."/>
            <person name="Adriaenssens E.M."/>
            <person name="Foster-Nyarko E."/>
            <person name="Jarju S."/>
            <person name="Secka A."/>
            <person name="Antonio M."/>
            <person name="Oren A."/>
            <person name="Chaudhuri R.R."/>
            <person name="La Ragione R."/>
            <person name="Hildebrand F."/>
            <person name="Pallen M.J."/>
        </authorList>
    </citation>
    <scope>NUCLEOTIDE SEQUENCE</scope>
    <source>
        <strain evidence="8">2889</strain>
    </source>
</reference>
<evidence type="ECO:0000313" key="8">
    <source>
        <dbReference type="EMBL" id="MBO8431712.1"/>
    </source>
</evidence>
<organism evidence="8 9">
    <name type="scientific">Candidatus Pullibacteroides excrementavium</name>
    <dbReference type="NCBI Taxonomy" id="2840905"/>
    <lineage>
        <taxon>Bacteria</taxon>
        <taxon>Pseudomonadati</taxon>
        <taxon>Bacteroidota</taxon>
        <taxon>Bacteroidia</taxon>
        <taxon>Bacteroidales</taxon>
        <taxon>Candidatus Pullibacteroides</taxon>
    </lineage>
</organism>
<feature type="transmembrane region" description="Helical" evidence="6">
    <location>
        <begin position="194"/>
        <end position="215"/>
    </location>
</feature>
<keyword evidence="5 6" id="KW-0472">Membrane</keyword>
<dbReference type="AlphaFoldDB" id="A0A9D9DR09"/>
<comment type="caution">
    <text evidence="8">The sequence shown here is derived from an EMBL/GenBank/DDBJ whole genome shotgun (WGS) entry which is preliminary data.</text>
</comment>
<dbReference type="InterPro" id="IPR019264">
    <property type="entry name" value="DUF2179"/>
</dbReference>
<feature type="transmembrane region" description="Helical" evidence="6">
    <location>
        <begin position="66"/>
        <end position="86"/>
    </location>
</feature>
<dbReference type="PANTHER" id="PTHR33545">
    <property type="entry name" value="UPF0750 MEMBRANE PROTEIN YITT-RELATED"/>
    <property type="match status" value="1"/>
</dbReference>
<evidence type="ECO:0000256" key="3">
    <source>
        <dbReference type="ARBA" id="ARBA00022692"/>
    </source>
</evidence>
<evidence type="ECO:0000259" key="7">
    <source>
        <dbReference type="Pfam" id="PF10035"/>
    </source>
</evidence>
<name>A0A9D9DR09_9BACT</name>
<dbReference type="PIRSF" id="PIRSF006483">
    <property type="entry name" value="Membrane_protein_YitT"/>
    <property type="match status" value="1"/>
</dbReference>
<feature type="transmembrane region" description="Helical" evidence="6">
    <location>
        <begin position="154"/>
        <end position="173"/>
    </location>
</feature>
<evidence type="ECO:0000256" key="6">
    <source>
        <dbReference type="SAM" id="Phobius"/>
    </source>
</evidence>
<dbReference type="GO" id="GO:0005886">
    <property type="term" value="C:plasma membrane"/>
    <property type="evidence" value="ECO:0007669"/>
    <property type="project" value="UniProtKB-SubCell"/>
</dbReference>
<dbReference type="InterPro" id="IPR015867">
    <property type="entry name" value="N-reg_PII/ATP_PRibTrfase_C"/>
</dbReference>
<evidence type="ECO:0000256" key="2">
    <source>
        <dbReference type="ARBA" id="ARBA00022475"/>
    </source>
</evidence>
<dbReference type="EMBL" id="JADIMZ010000004">
    <property type="protein sequence ID" value="MBO8431712.1"/>
    <property type="molecule type" value="Genomic_DNA"/>
</dbReference>
<feature type="domain" description="DUF2179" evidence="7">
    <location>
        <begin position="269"/>
        <end position="323"/>
    </location>
</feature>
<comment type="subcellular location">
    <subcellularLocation>
        <location evidence="1">Cell membrane</location>
        <topology evidence="1">Multi-pass membrane protein</topology>
    </subcellularLocation>
</comment>
<protein>
    <submittedName>
        <fullName evidence="8">YitT family protein</fullName>
    </submittedName>
</protein>